<sequence>MALTTVRNCTNHAQVEVLGGTISWALVPVGSGQVHHGRSSEWMNVDADRITSWAGVRHNDAGGTESGTRAAPYELRGEGSQRASQQQRCWRSGHSFESEREGEAVKKTTPDLETPIFRELNEELGALPEIDIHDFDEHAFDFLREYDAQAQEETSSEATAEPVAAASAASGSKSKSGSRRGGRRRKGD</sequence>
<organism evidence="2 3">
    <name type="scientific">Saccharopolyspora oryzae</name>
    <dbReference type="NCBI Taxonomy" id="2997343"/>
    <lineage>
        <taxon>Bacteria</taxon>
        <taxon>Bacillati</taxon>
        <taxon>Actinomycetota</taxon>
        <taxon>Actinomycetes</taxon>
        <taxon>Pseudonocardiales</taxon>
        <taxon>Pseudonocardiaceae</taxon>
        <taxon>Saccharopolyspora</taxon>
    </lineage>
</organism>
<dbReference type="Proteomes" id="UP001210380">
    <property type="component" value="Unassembled WGS sequence"/>
</dbReference>
<comment type="caution">
    <text evidence="2">The sequence shown here is derived from an EMBL/GenBank/DDBJ whole genome shotgun (WGS) entry which is preliminary data.</text>
</comment>
<feature type="region of interest" description="Disordered" evidence="1">
    <location>
        <begin position="77"/>
        <end position="108"/>
    </location>
</feature>
<dbReference type="EMBL" id="JAQGLA010000033">
    <property type="protein sequence ID" value="MDA3627805.1"/>
    <property type="molecule type" value="Genomic_DNA"/>
</dbReference>
<reference evidence="2 3" key="1">
    <citation type="submission" date="2022-11" db="EMBL/GenBank/DDBJ databases">
        <title>Draft genome sequence of Saccharopolyspora sp. WRP15-2 isolated from rhizosphere soils of wild rice in Thailand.</title>
        <authorList>
            <person name="Duangmal K."/>
            <person name="Kammanee S."/>
            <person name="Muangham S."/>
        </authorList>
    </citation>
    <scope>NUCLEOTIDE SEQUENCE [LARGE SCALE GENOMIC DNA]</scope>
    <source>
        <strain evidence="2 3">WRP15-2</strain>
    </source>
</reference>
<feature type="compositionally biased region" description="Basic residues" evidence="1">
    <location>
        <begin position="176"/>
        <end position="188"/>
    </location>
</feature>
<evidence type="ECO:0000256" key="1">
    <source>
        <dbReference type="SAM" id="MobiDB-lite"/>
    </source>
</evidence>
<protein>
    <submittedName>
        <fullName evidence="2">Uncharacterized protein</fullName>
    </submittedName>
</protein>
<keyword evidence="3" id="KW-1185">Reference proteome</keyword>
<evidence type="ECO:0000313" key="3">
    <source>
        <dbReference type="Proteomes" id="UP001210380"/>
    </source>
</evidence>
<feature type="region of interest" description="Disordered" evidence="1">
    <location>
        <begin position="146"/>
        <end position="188"/>
    </location>
</feature>
<proteinExistence type="predicted"/>
<name>A0ABT4V1H5_9PSEU</name>
<gene>
    <name evidence="2" type="ORF">OU415_20380</name>
</gene>
<dbReference type="RefSeq" id="WP_270950498.1">
    <property type="nucleotide sequence ID" value="NZ_JAQGLA010000033.1"/>
</dbReference>
<feature type="compositionally biased region" description="Low complexity" evidence="1">
    <location>
        <begin position="148"/>
        <end position="175"/>
    </location>
</feature>
<evidence type="ECO:0000313" key="2">
    <source>
        <dbReference type="EMBL" id="MDA3627805.1"/>
    </source>
</evidence>
<accession>A0ABT4V1H5</accession>
<feature type="compositionally biased region" description="Basic and acidic residues" evidence="1">
    <location>
        <begin position="94"/>
        <end position="108"/>
    </location>
</feature>